<dbReference type="Gene3D" id="3.90.1010.10">
    <property type="match status" value="1"/>
</dbReference>
<keyword evidence="10" id="KW-1185">Reference proteome</keyword>
<comment type="catalytic activity">
    <reaction evidence="6">
        <text>(sulfur carrier)-H + L-cysteine = (sulfur carrier)-SH + L-alanine</text>
        <dbReference type="Rhea" id="RHEA:43892"/>
        <dbReference type="Rhea" id="RHEA-COMP:14737"/>
        <dbReference type="Rhea" id="RHEA-COMP:14739"/>
        <dbReference type="ChEBI" id="CHEBI:29917"/>
        <dbReference type="ChEBI" id="CHEBI:35235"/>
        <dbReference type="ChEBI" id="CHEBI:57972"/>
        <dbReference type="ChEBI" id="CHEBI:64428"/>
        <dbReference type="EC" id="2.8.1.7"/>
    </reaction>
</comment>
<dbReference type="InterPro" id="IPR003808">
    <property type="entry name" value="Fe-S_metab-assoc_dom"/>
</dbReference>
<evidence type="ECO:0000256" key="2">
    <source>
        <dbReference type="ARBA" id="ARBA00010447"/>
    </source>
</evidence>
<dbReference type="SUPFAM" id="SSF82649">
    <property type="entry name" value="SufE/NifU"/>
    <property type="match status" value="1"/>
</dbReference>
<dbReference type="PROSITE" id="PS00595">
    <property type="entry name" value="AA_TRANSFER_CLASS_5"/>
    <property type="match status" value="1"/>
</dbReference>
<keyword evidence="5" id="KW-0663">Pyridoxal phosphate</keyword>
<dbReference type="PANTHER" id="PTHR43586:SF8">
    <property type="entry name" value="CYSTEINE DESULFURASE 1, CHLOROPLASTIC"/>
    <property type="match status" value="1"/>
</dbReference>
<evidence type="ECO:0000256" key="3">
    <source>
        <dbReference type="ARBA" id="ARBA00012239"/>
    </source>
</evidence>
<organism evidence="9 10">
    <name type="scientific">Aestuariirhabdus litorea</name>
    <dbReference type="NCBI Taxonomy" id="2528527"/>
    <lineage>
        <taxon>Bacteria</taxon>
        <taxon>Pseudomonadati</taxon>
        <taxon>Pseudomonadota</taxon>
        <taxon>Gammaproteobacteria</taxon>
        <taxon>Oceanospirillales</taxon>
        <taxon>Aestuariirhabdaceae</taxon>
        <taxon>Aestuariirhabdus</taxon>
    </lineage>
</organism>
<comment type="similarity">
    <text evidence="2">Belongs to the class-V pyridoxal-phosphate-dependent aminotransferase family. Csd subfamily.</text>
</comment>
<evidence type="ECO:0000259" key="8">
    <source>
        <dbReference type="Pfam" id="PF02657"/>
    </source>
</evidence>
<evidence type="ECO:0000313" key="10">
    <source>
        <dbReference type="Proteomes" id="UP000280792"/>
    </source>
</evidence>
<dbReference type="CDD" id="cd06453">
    <property type="entry name" value="SufS_like"/>
    <property type="match status" value="1"/>
</dbReference>
<evidence type="ECO:0000259" key="7">
    <source>
        <dbReference type="Pfam" id="PF00266"/>
    </source>
</evidence>
<dbReference type="Pfam" id="PF02657">
    <property type="entry name" value="SufE"/>
    <property type="match status" value="1"/>
</dbReference>
<dbReference type="InterPro" id="IPR015424">
    <property type="entry name" value="PyrdxlP-dep_Trfase"/>
</dbReference>
<proteinExistence type="inferred from homology"/>
<reference evidence="9 10" key="1">
    <citation type="submission" date="2018-08" db="EMBL/GenBank/DDBJ databases">
        <authorList>
            <person name="Khan S.A."/>
        </authorList>
    </citation>
    <scope>NUCLEOTIDE SEQUENCE [LARGE SCALE GENOMIC DNA]</scope>
    <source>
        <strain evidence="9 10">GTF-13</strain>
    </source>
</reference>
<comment type="caution">
    <text evidence="9">The sequence shown here is derived from an EMBL/GenBank/DDBJ whole genome shotgun (WGS) entry which is preliminary data.</text>
</comment>
<dbReference type="EMBL" id="QWEZ01000001">
    <property type="protein sequence ID" value="RRJ84768.1"/>
    <property type="molecule type" value="Genomic_DNA"/>
</dbReference>
<feature type="domain" description="Aminotransferase class V" evidence="7">
    <location>
        <begin position="26"/>
        <end position="392"/>
    </location>
</feature>
<dbReference type="GO" id="GO:0006534">
    <property type="term" value="P:cysteine metabolic process"/>
    <property type="evidence" value="ECO:0007669"/>
    <property type="project" value="InterPro"/>
</dbReference>
<reference evidence="9 10" key="2">
    <citation type="submission" date="2018-12" db="EMBL/GenBank/DDBJ databases">
        <title>Simiduia agarivorans gen. nov., sp. nov., a marine, agarolytic bacterium isolated from shallow coastal water from Keelung, Taiwan.</title>
        <authorList>
            <person name="Shieh W.Y."/>
        </authorList>
    </citation>
    <scope>NUCLEOTIDE SEQUENCE [LARGE SCALE GENOMIC DNA]</scope>
    <source>
        <strain evidence="9 10">GTF-13</strain>
    </source>
</reference>
<dbReference type="InterPro" id="IPR000192">
    <property type="entry name" value="Aminotrans_V_dom"/>
</dbReference>
<evidence type="ECO:0000256" key="6">
    <source>
        <dbReference type="ARBA" id="ARBA00050776"/>
    </source>
</evidence>
<protein>
    <recommendedName>
        <fullName evidence="3">cysteine desulfurase</fullName>
        <ecNumber evidence="3">2.8.1.7</ecNumber>
    </recommendedName>
</protein>
<dbReference type="InterPro" id="IPR010970">
    <property type="entry name" value="Cys_dSase_SufS"/>
</dbReference>
<dbReference type="InterPro" id="IPR020578">
    <property type="entry name" value="Aminotrans_V_PyrdxlP_BS"/>
</dbReference>
<dbReference type="Gene3D" id="3.90.1150.10">
    <property type="entry name" value="Aspartate Aminotransferase, domain 1"/>
    <property type="match status" value="1"/>
</dbReference>
<evidence type="ECO:0000256" key="4">
    <source>
        <dbReference type="ARBA" id="ARBA00022679"/>
    </source>
</evidence>
<dbReference type="Proteomes" id="UP000280792">
    <property type="component" value="Unassembled WGS sequence"/>
</dbReference>
<dbReference type="AlphaFoldDB" id="A0A3P3VS11"/>
<dbReference type="RefSeq" id="WP_125015197.1">
    <property type="nucleotide sequence ID" value="NZ_QWEZ01000001.1"/>
</dbReference>
<sequence>MPALDIQQLRKEFPLIDEGARRDKLIYLDNAATTQKPLCVLQAIDRYYREYNANVHRAAHRLGDRATLAYENARDTAQRFLNAAHRSEVIWTRGATEGINLLANTLPLTAGDEILISALEHHANIVPWQLACARAQAHLKVIPLTPEGDIDSEAYGKLLSPRTRLVAMTQCSNAIGTEPPLAPLIAMARAVGALFLVDGAQSIAHRPIDLQQLGCDFFVCSGHKAFAPTGIGLLYGKKALLERLPPWQGGGEMISKVSFTHSSFQPPPLRFEAGTPNISGAIGFAAALEMLGSLDRNALIEHEQALLHRAIERCQQIPGVRRIGNPRQQGPVLSLEVAAMDHKDIAAQLDMAGIAVRTGHHCAMPLMELLGVKGTLRASFSLYNTLEEVDQFADRLEQIVTGEPPAPAQPRPSPPAGKDQDYRRLGREISFGGLCKPLLEKRDWQQRYRQIIRLGEQLPTLPPAMRTEEALVSGCESPVWLHAQRTDKGTLWFMADSESRLLRGLLTLLLSLANHQSGEALKAFDPRERFAPLGLERHLSPSRSNGLHRIIEQIRQQAEAL</sequence>
<dbReference type="GO" id="GO:0031071">
    <property type="term" value="F:cysteine desulfurase activity"/>
    <property type="evidence" value="ECO:0007669"/>
    <property type="project" value="UniProtKB-EC"/>
</dbReference>
<name>A0A3P3VS11_9GAMM</name>
<comment type="cofactor">
    <cofactor evidence="1">
        <name>pyridoxal 5'-phosphate</name>
        <dbReference type="ChEBI" id="CHEBI:597326"/>
    </cofactor>
</comment>
<feature type="domain" description="Fe-S metabolism associated" evidence="8">
    <location>
        <begin position="442"/>
        <end position="557"/>
    </location>
</feature>
<dbReference type="GO" id="GO:0030170">
    <property type="term" value="F:pyridoxal phosphate binding"/>
    <property type="evidence" value="ECO:0007669"/>
    <property type="project" value="InterPro"/>
</dbReference>
<dbReference type="NCBIfam" id="TIGR01979">
    <property type="entry name" value="sufS"/>
    <property type="match status" value="1"/>
</dbReference>
<evidence type="ECO:0000256" key="5">
    <source>
        <dbReference type="ARBA" id="ARBA00022898"/>
    </source>
</evidence>
<evidence type="ECO:0000256" key="1">
    <source>
        <dbReference type="ARBA" id="ARBA00001933"/>
    </source>
</evidence>
<dbReference type="PANTHER" id="PTHR43586">
    <property type="entry name" value="CYSTEINE DESULFURASE"/>
    <property type="match status" value="1"/>
</dbReference>
<dbReference type="Gene3D" id="3.40.640.10">
    <property type="entry name" value="Type I PLP-dependent aspartate aminotransferase-like (Major domain)"/>
    <property type="match status" value="1"/>
</dbReference>
<dbReference type="SUPFAM" id="SSF53383">
    <property type="entry name" value="PLP-dependent transferases"/>
    <property type="match status" value="1"/>
</dbReference>
<evidence type="ECO:0000313" key="9">
    <source>
        <dbReference type="EMBL" id="RRJ84768.1"/>
    </source>
</evidence>
<dbReference type="Pfam" id="PF00266">
    <property type="entry name" value="Aminotran_5"/>
    <property type="match status" value="1"/>
</dbReference>
<dbReference type="EC" id="2.8.1.7" evidence="3"/>
<dbReference type="InterPro" id="IPR015422">
    <property type="entry name" value="PyrdxlP-dep_Trfase_small"/>
</dbReference>
<gene>
    <name evidence="9" type="primary">sufS</name>
    <name evidence="9" type="ORF">D0544_06620</name>
</gene>
<accession>A0A3P3VS11</accession>
<dbReference type="InterPro" id="IPR015421">
    <property type="entry name" value="PyrdxlP-dep_Trfase_major"/>
</dbReference>
<keyword evidence="4" id="KW-0808">Transferase</keyword>